<dbReference type="PANTHER" id="PTHR43586:SF15">
    <property type="entry name" value="BLR3095 PROTEIN"/>
    <property type="match status" value="1"/>
</dbReference>
<organism evidence="4 5">
    <name type="scientific">Rubripirellula lacrimiformis</name>
    <dbReference type="NCBI Taxonomy" id="1930273"/>
    <lineage>
        <taxon>Bacteria</taxon>
        <taxon>Pseudomonadati</taxon>
        <taxon>Planctomycetota</taxon>
        <taxon>Planctomycetia</taxon>
        <taxon>Pirellulales</taxon>
        <taxon>Pirellulaceae</taxon>
        <taxon>Rubripirellula</taxon>
    </lineage>
</organism>
<keyword evidence="4" id="KW-0808">Transferase</keyword>
<dbReference type="Pfam" id="PF00266">
    <property type="entry name" value="Aminotran_5"/>
    <property type="match status" value="1"/>
</dbReference>
<name>A0A517NAC5_9BACT</name>
<feature type="domain" description="Aminotransferase class V" evidence="3">
    <location>
        <begin position="56"/>
        <end position="415"/>
    </location>
</feature>
<protein>
    <submittedName>
        <fullName evidence="4">Cysteine desulfurase</fullName>
        <ecNumber evidence="4">2.8.1.7</ecNumber>
    </submittedName>
</protein>
<proteinExistence type="predicted"/>
<dbReference type="GO" id="GO:0031071">
    <property type="term" value="F:cysteine desulfurase activity"/>
    <property type="evidence" value="ECO:0007669"/>
    <property type="project" value="UniProtKB-EC"/>
</dbReference>
<accession>A0A517NAC5</accession>
<evidence type="ECO:0000313" key="4">
    <source>
        <dbReference type="EMBL" id="QDT04089.1"/>
    </source>
</evidence>
<evidence type="ECO:0000256" key="1">
    <source>
        <dbReference type="ARBA" id="ARBA00022898"/>
    </source>
</evidence>
<dbReference type="InterPro" id="IPR000192">
    <property type="entry name" value="Aminotrans_V_dom"/>
</dbReference>
<evidence type="ECO:0000256" key="2">
    <source>
        <dbReference type="SAM" id="MobiDB-lite"/>
    </source>
</evidence>
<dbReference type="EC" id="2.8.1.7" evidence="4"/>
<dbReference type="InterPro" id="IPR015422">
    <property type="entry name" value="PyrdxlP-dep_Trfase_small"/>
</dbReference>
<dbReference type="InterPro" id="IPR015421">
    <property type="entry name" value="PyrdxlP-dep_Trfase_major"/>
</dbReference>
<evidence type="ECO:0000313" key="5">
    <source>
        <dbReference type="Proteomes" id="UP000318538"/>
    </source>
</evidence>
<sequence>MTTAPKGTEKTSISDDGSTRIPSDAGSGSVGSNEILRTDPWSWWRSQMPITGKWAYFDHAAVAPLSQPAADAISQWSNQAAHQGDTVWPQWASNLSGLRESSAELMGCDTREICLIPNTTTGINLVAEGWPWQPGDNVIIPDGEFPSNLFPWMNQQSRGVELRVVPRRNTQSGGGEVHVADLIDQMDDRTRIIAVSWVGYATGFRMDIDTLVREAHRRGVLVFLDAIQGLGMYPLDLGKTPVDFLAADGHKWLLGPEGAGVAMIRREHIDRLRCINVGWGSVKDSTNYAVPSFNLRDDAKRFESGSANMVGGAALRASIDLFLQVRRVHGTEAIGQRVIGLTEELDRQLRGLGALTAFPSHHENRTGILNFQLPGIDPGQFRERGLEKNVVVSCRGGGVRASVHAYNDADDIARLVDVAKSFV</sequence>
<dbReference type="KEGG" id="rlc:K227x_24770"/>
<dbReference type="Gene3D" id="3.90.1150.10">
    <property type="entry name" value="Aspartate Aminotransferase, domain 1"/>
    <property type="match status" value="1"/>
</dbReference>
<dbReference type="Proteomes" id="UP000318538">
    <property type="component" value="Chromosome"/>
</dbReference>
<keyword evidence="1" id="KW-0663">Pyridoxal phosphate</keyword>
<gene>
    <name evidence="4" type="primary">sufS</name>
    <name evidence="4" type="ORF">K227x_24770</name>
</gene>
<dbReference type="Gene3D" id="3.40.640.10">
    <property type="entry name" value="Type I PLP-dependent aspartate aminotransferase-like (Major domain)"/>
    <property type="match status" value="1"/>
</dbReference>
<feature type="region of interest" description="Disordered" evidence="2">
    <location>
        <begin position="1"/>
        <end position="33"/>
    </location>
</feature>
<evidence type="ECO:0000259" key="3">
    <source>
        <dbReference type="Pfam" id="PF00266"/>
    </source>
</evidence>
<dbReference type="EMBL" id="CP036525">
    <property type="protein sequence ID" value="QDT04089.1"/>
    <property type="molecule type" value="Genomic_DNA"/>
</dbReference>
<dbReference type="PANTHER" id="PTHR43586">
    <property type="entry name" value="CYSTEINE DESULFURASE"/>
    <property type="match status" value="1"/>
</dbReference>
<dbReference type="SUPFAM" id="SSF53383">
    <property type="entry name" value="PLP-dependent transferases"/>
    <property type="match status" value="1"/>
</dbReference>
<reference evidence="4 5" key="1">
    <citation type="submission" date="2019-02" db="EMBL/GenBank/DDBJ databases">
        <title>Deep-cultivation of Planctomycetes and their phenomic and genomic characterization uncovers novel biology.</title>
        <authorList>
            <person name="Wiegand S."/>
            <person name="Jogler M."/>
            <person name="Boedeker C."/>
            <person name="Pinto D."/>
            <person name="Vollmers J."/>
            <person name="Rivas-Marin E."/>
            <person name="Kohn T."/>
            <person name="Peeters S.H."/>
            <person name="Heuer A."/>
            <person name="Rast P."/>
            <person name="Oberbeckmann S."/>
            <person name="Bunk B."/>
            <person name="Jeske O."/>
            <person name="Meyerdierks A."/>
            <person name="Storesund J.E."/>
            <person name="Kallscheuer N."/>
            <person name="Luecker S."/>
            <person name="Lage O.M."/>
            <person name="Pohl T."/>
            <person name="Merkel B.J."/>
            <person name="Hornburger P."/>
            <person name="Mueller R.-W."/>
            <person name="Bruemmer F."/>
            <person name="Labrenz M."/>
            <person name="Spormann A.M."/>
            <person name="Op den Camp H."/>
            <person name="Overmann J."/>
            <person name="Amann R."/>
            <person name="Jetten M.S.M."/>
            <person name="Mascher T."/>
            <person name="Medema M.H."/>
            <person name="Devos D.P."/>
            <person name="Kaster A.-K."/>
            <person name="Ovreas L."/>
            <person name="Rohde M."/>
            <person name="Galperin M.Y."/>
            <person name="Jogler C."/>
        </authorList>
    </citation>
    <scope>NUCLEOTIDE SEQUENCE [LARGE SCALE GENOMIC DNA]</scope>
    <source>
        <strain evidence="4 5">K22_7</strain>
    </source>
</reference>
<dbReference type="AlphaFoldDB" id="A0A517NAC5"/>
<keyword evidence="5" id="KW-1185">Reference proteome</keyword>
<dbReference type="InterPro" id="IPR015424">
    <property type="entry name" value="PyrdxlP-dep_Trfase"/>
</dbReference>